<dbReference type="AlphaFoldDB" id="A0AAV4US09"/>
<evidence type="ECO:0000256" key="1">
    <source>
        <dbReference type="SAM" id="SignalP"/>
    </source>
</evidence>
<feature type="signal peptide" evidence="1">
    <location>
        <begin position="1"/>
        <end position="19"/>
    </location>
</feature>
<comment type="caution">
    <text evidence="2">The sequence shown here is derived from an EMBL/GenBank/DDBJ whole genome shotgun (WGS) entry which is preliminary data.</text>
</comment>
<dbReference type="Proteomes" id="UP001054945">
    <property type="component" value="Unassembled WGS sequence"/>
</dbReference>
<gene>
    <name evidence="2" type="ORF">CEXT_197721</name>
</gene>
<reference evidence="2 3" key="1">
    <citation type="submission" date="2021-06" db="EMBL/GenBank/DDBJ databases">
        <title>Caerostris extrusa draft genome.</title>
        <authorList>
            <person name="Kono N."/>
            <person name="Arakawa K."/>
        </authorList>
    </citation>
    <scope>NUCLEOTIDE SEQUENCE [LARGE SCALE GENOMIC DNA]</scope>
</reference>
<keyword evidence="1" id="KW-0732">Signal</keyword>
<feature type="chain" id="PRO_5043416654" description="Secreted protein" evidence="1">
    <location>
        <begin position="20"/>
        <end position="86"/>
    </location>
</feature>
<sequence>MYAWTKGLLLPGLATNCPACPPCHTVAPLRRYKSIIEPSMQAVGVCLSSEFYSSRFIVCNSRVSSDENRCPPTVAKVGNVYNGKKK</sequence>
<accession>A0AAV4US09</accession>
<evidence type="ECO:0000313" key="3">
    <source>
        <dbReference type="Proteomes" id="UP001054945"/>
    </source>
</evidence>
<dbReference type="EMBL" id="BPLR01013340">
    <property type="protein sequence ID" value="GIY60541.1"/>
    <property type="molecule type" value="Genomic_DNA"/>
</dbReference>
<evidence type="ECO:0000313" key="2">
    <source>
        <dbReference type="EMBL" id="GIY60541.1"/>
    </source>
</evidence>
<name>A0AAV4US09_CAEEX</name>
<evidence type="ECO:0008006" key="4">
    <source>
        <dbReference type="Google" id="ProtNLM"/>
    </source>
</evidence>
<proteinExistence type="predicted"/>
<keyword evidence="3" id="KW-1185">Reference proteome</keyword>
<organism evidence="2 3">
    <name type="scientific">Caerostris extrusa</name>
    <name type="common">Bark spider</name>
    <name type="synonym">Caerostris bankana</name>
    <dbReference type="NCBI Taxonomy" id="172846"/>
    <lineage>
        <taxon>Eukaryota</taxon>
        <taxon>Metazoa</taxon>
        <taxon>Ecdysozoa</taxon>
        <taxon>Arthropoda</taxon>
        <taxon>Chelicerata</taxon>
        <taxon>Arachnida</taxon>
        <taxon>Araneae</taxon>
        <taxon>Araneomorphae</taxon>
        <taxon>Entelegynae</taxon>
        <taxon>Araneoidea</taxon>
        <taxon>Araneidae</taxon>
        <taxon>Caerostris</taxon>
    </lineage>
</organism>
<protein>
    <recommendedName>
        <fullName evidence="4">Secreted protein</fullName>
    </recommendedName>
</protein>